<evidence type="ECO:0000259" key="7">
    <source>
        <dbReference type="PROSITE" id="PS50111"/>
    </source>
</evidence>
<dbReference type="GO" id="GO:0006935">
    <property type="term" value="P:chemotaxis"/>
    <property type="evidence" value="ECO:0007669"/>
    <property type="project" value="InterPro"/>
</dbReference>
<keyword evidence="6" id="KW-0812">Transmembrane</keyword>
<sequence>MFAKFSIRAKLIAAVAFLLVAMAGVGLLAVTSMRSINANTVDITTSWLPSVRALGDLRAGVITYRNVIREHMLAETLEDKQAQEKTLAMVVESNTKIRATYEPMITSPEERALYNQWVDAWTRYKKGTEQVMELSRKDAGKIPHEAHELNAKTVNKIGLEADEILRKDIELNNAGADKAAQDAASSYASALMLLALIIGGAIIIGVGVSIYTVRDISAGIASILTPMQALGGGDLTAEVPHQGEKTEIGAMADTLQVFKQALIAKKAADEAAAADAEAKIERGRRVDAITRNFEQMIGEIVQTVSSASTQLEASAGTLSSTAKRAQELTTTVAAASEEASTNVQSVASATEELSSSVTEISRQVQESARMAGDAVGQARTTNDRVSELSKAAARIGDVVELINTIAGQTNLLALNATIEAARAGEAGRGFAVVASEVKALAEQTAKATGEIGQQIAGIQTATQESVGAIKEISSTIERLSEISSTIAAAVEEQGAATQEISRNVQQAAQGTQQVSANITDVQHGATETGSASSQVLSAAQSLSGDSNRLKSEVGKFLDAVRAA</sequence>
<comment type="subcellular location">
    <subcellularLocation>
        <location evidence="1">Cell inner membrane</location>
        <topology evidence="1">Multi-pass membrane protein</topology>
    </subcellularLocation>
</comment>
<reference evidence="10" key="1">
    <citation type="submission" date="2019-02" db="EMBL/GenBank/DDBJ databases">
        <authorList>
            <person name="Pothier F.J."/>
        </authorList>
    </citation>
    <scope>NUCLEOTIDE SEQUENCE</scope>
    <source>
        <strain evidence="10">CI-1B</strain>
    </source>
</reference>
<dbReference type="GO" id="GO:0007165">
    <property type="term" value="P:signal transduction"/>
    <property type="evidence" value="ECO:0007669"/>
    <property type="project" value="UniProtKB-KW"/>
</dbReference>
<gene>
    <name evidence="10" type="primary">mcp4_6</name>
    <name evidence="10" type="ORF">CI1B_38800</name>
</gene>
<dbReference type="Pfam" id="PF12729">
    <property type="entry name" value="4HB_MCP_1"/>
    <property type="match status" value="1"/>
</dbReference>
<dbReference type="PROSITE" id="PS50192">
    <property type="entry name" value="T_SNARE"/>
    <property type="match status" value="1"/>
</dbReference>
<evidence type="ECO:0000259" key="8">
    <source>
        <dbReference type="PROSITE" id="PS50192"/>
    </source>
</evidence>
<dbReference type="PANTHER" id="PTHR32089:SF112">
    <property type="entry name" value="LYSOZYME-LIKE PROTEIN-RELATED"/>
    <property type="match status" value="1"/>
</dbReference>
<name>A0A508TD85_9BRAD</name>
<dbReference type="GO" id="GO:0004888">
    <property type="term" value="F:transmembrane signaling receptor activity"/>
    <property type="evidence" value="ECO:0007669"/>
    <property type="project" value="InterPro"/>
</dbReference>
<organism evidence="10 11">
    <name type="scientific">Bradyrhizobium ivorense</name>
    <dbReference type="NCBI Taxonomy" id="2511166"/>
    <lineage>
        <taxon>Bacteria</taxon>
        <taxon>Pseudomonadati</taxon>
        <taxon>Pseudomonadota</taxon>
        <taxon>Alphaproteobacteria</taxon>
        <taxon>Hyphomicrobiales</taxon>
        <taxon>Nitrobacteraceae</taxon>
        <taxon>Bradyrhizobium</taxon>
    </lineage>
</organism>
<dbReference type="OrthoDB" id="9814202at2"/>
<accession>A0A508TD85</accession>
<dbReference type="Proteomes" id="UP000328092">
    <property type="component" value="Unassembled WGS sequence"/>
</dbReference>
<keyword evidence="6" id="KW-1133">Transmembrane helix</keyword>
<dbReference type="InterPro" id="IPR003660">
    <property type="entry name" value="HAMP_dom"/>
</dbReference>
<evidence type="ECO:0000313" key="11">
    <source>
        <dbReference type="Proteomes" id="UP000328092"/>
    </source>
</evidence>
<dbReference type="PANTHER" id="PTHR32089">
    <property type="entry name" value="METHYL-ACCEPTING CHEMOTAXIS PROTEIN MCPB"/>
    <property type="match status" value="1"/>
</dbReference>
<dbReference type="SMART" id="SM00283">
    <property type="entry name" value="MA"/>
    <property type="match status" value="1"/>
</dbReference>
<dbReference type="PRINTS" id="PR00260">
    <property type="entry name" value="CHEMTRNSDUCR"/>
</dbReference>
<dbReference type="SMART" id="SM00304">
    <property type="entry name" value="HAMP"/>
    <property type="match status" value="1"/>
</dbReference>
<dbReference type="InterPro" id="IPR047347">
    <property type="entry name" value="YvaQ-like_sensor"/>
</dbReference>
<evidence type="ECO:0000259" key="9">
    <source>
        <dbReference type="PROSITE" id="PS50885"/>
    </source>
</evidence>
<evidence type="ECO:0000256" key="3">
    <source>
        <dbReference type="ARBA" id="ARBA00023224"/>
    </source>
</evidence>
<dbReference type="InterPro" id="IPR024478">
    <property type="entry name" value="HlyB_4HB_MCP"/>
</dbReference>
<comment type="similarity">
    <text evidence="4">Belongs to the methyl-accepting chemotaxis (MCP) protein family.</text>
</comment>
<protein>
    <submittedName>
        <fullName evidence="10">Methyl-accepting chemotaxis protein 4</fullName>
    </submittedName>
</protein>
<dbReference type="SUPFAM" id="SSF158472">
    <property type="entry name" value="HAMP domain-like"/>
    <property type="match status" value="1"/>
</dbReference>
<evidence type="ECO:0000256" key="1">
    <source>
        <dbReference type="ARBA" id="ARBA00004429"/>
    </source>
</evidence>
<feature type="domain" description="T-SNARE coiled-coil homology" evidence="8">
    <location>
        <begin position="459"/>
        <end position="521"/>
    </location>
</feature>
<dbReference type="InterPro" id="IPR004090">
    <property type="entry name" value="Chemotax_Me-accpt_rcpt"/>
</dbReference>
<feature type="domain" description="Methyl-accepting transducer" evidence="7">
    <location>
        <begin position="300"/>
        <end position="529"/>
    </location>
</feature>
<feature type="transmembrane region" description="Helical" evidence="6">
    <location>
        <begin position="187"/>
        <end position="213"/>
    </location>
</feature>
<dbReference type="SUPFAM" id="SSF58104">
    <property type="entry name" value="Methyl-accepting chemotaxis protein (MCP) signaling domain"/>
    <property type="match status" value="1"/>
</dbReference>
<keyword evidence="3 5" id="KW-0807">Transducer</keyword>
<dbReference type="InterPro" id="IPR000727">
    <property type="entry name" value="T_SNARE_dom"/>
</dbReference>
<proteinExistence type="inferred from homology"/>
<dbReference type="AlphaFoldDB" id="A0A508TD85"/>
<dbReference type="Pfam" id="PF00672">
    <property type="entry name" value="HAMP"/>
    <property type="match status" value="1"/>
</dbReference>
<dbReference type="CDD" id="cd19411">
    <property type="entry name" value="MCP2201-like_sensor"/>
    <property type="match status" value="1"/>
</dbReference>
<evidence type="ECO:0000256" key="6">
    <source>
        <dbReference type="SAM" id="Phobius"/>
    </source>
</evidence>
<keyword evidence="2" id="KW-0997">Cell inner membrane</keyword>
<keyword evidence="2" id="KW-1003">Cell membrane</keyword>
<keyword evidence="6" id="KW-0472">Membrane</keyword>
<dbReference type="Gene3D" id="1.10.287.950">
    <property type="entry name" value="Methyl-accepting chemotaxis protein"/>
    <property type="match status" value="1"/>
</dbReference>
<dbReference type="RefSeq" id="WP_139861151.1">
    <property type="nucleotide sequence ID" value="NZ_CAADFC020000014.1"/>
</dbReference>
<feature type="domain" description="HAMP" evidence="9">
    <location>
        <begin position="214"/>
        <end position="267"/>
    </location>
</feature>
<evidence type="ECO:0000256" key="4">
    <source>
        <dbReference type="ARBA" id="ARBA00029447"/>
    </source>
</evidence>
<dbReference type="PROSITE" id="PS50885">
    <property type="entry name" value="HAMP"/>
    <property type="match status" value="1"/>
</dbReference>
<evidence type="ECO:0000313" key="10">
    <source>
        <dbReference type="EMBL" id="VIO72236.1"/>
    </source>
</evidence>
<evidence type="ECO:0000256" key="2">
    <source>
        <dbReference type="ARBA" id="ARBA00022519"/>
    </source>
</evidence>
<dbReference type="GO" id="GO:0005886">
    <property type="term" value="C:plasma membrane"/>
    <property type="evidence" value="ECO:0007669"/>
    <property type="project" value="UniProtKB-SubCell"/>
</dbReference>
<comment type="caution">
    <text evidence="10">The sequence shown here is derived from an EMBL/GenBank/DDBJ whole genome shotgun (WGS) entry which is preliminary data.</text>
</comment>
<evidence type="ECO:0000256" key="5">
    <source>
        <dbReference type="PROSITE-ProRule" id="PRU00284"/>
    </source>
</evidence>
<dbReference type="PROSITE" id="PS50111">
    <property type="entry name" value="CHEMOTAXIS_TRANSDUC_2"/>
    <property type="match status" value="1"/>
</dbReference>
<dbReference type="Gene3D" id="6.10.340.10">
    <property type="match status" value="1"/>
</dbReference>
<dbReference type="EMBL" id="CAADFC020000014">
    <property type="protein sequence ID" value="VIO72236.1"/>
    <property type="molecule type" value="Genomic_DNA"/>
</dbReference>
<dbReference type="Pfam" id="PF00015">
    <property type="entry name" value="MCPsignal"/>
    <property type="match status" value="1"/>
</dbReference>
<dbReference type="InterPro" id="IPR004089">
    <property type="entry name" value="MCPsignal_dom"/>
</dbReference>
<keyword evidence="11" id="KW-1185">Reference proteome</keyword>